<dbReference type="OrthoDB" id="4773254at2"/>
<gene>
    <name evidence="1" type="ORF">EXM22_03490</name>
</gene>
<name>A0A5C1QFZ8_9SPIO</name>
<protein>
    <submittedName>
        <fullName evidence="1">SRPBCC family protein</fullName>
    </submittedName>
</protein>
<dbReference type="SUPFAM" id="SSF55961">
    <property type="entry name" value="Bet v1-like"/>
    <property type="match status" value="1"/>
</dbReference>
<keyword evidence="2" id="KW-1185">Reference proteome</keyword>
<dbReference type="RefSeq" id="WP_149485175.1">
    <property type="nucleotide sequence ID" value="NZ_CP036150.1"/>
</dbReference>
<sequence>MKIQEKIIINGTKENVWNVISDIKNSSNFIRGIEKVEILDQTENSLKGLKWKETRILYGKSAVETMWITDVKEYESYSTRAESHGAIYISNFVLNEKDGMTELSMNFFSESITLGAKLLSIMFFLFAGATKKAFKEDLTDIKAAVEKQSSSL</sequence>
<reference evidence="1 2" key="1">
    <citation type="submission" date="2019-02" db="EMBL/GenBank/DDBJ databases">
        <title>Complete Genome Sequence and Methylome Analysis of free living Spirochaetas.</title>
        <authorList>
            <person name="Fomenkov A."/>
            <person name="Dubinina G."/>
            <person name="Leshcheva N."/>
            <person name="Mikheeva N."/>
            <person name="Grabovich M."/>
            <person name="Vincze T."/>
            <person name="Roberts R.J."/>
        </authorList>
    </citation>
    <scope>NUCLEOTIDE SEQUENCE [LARGE SCALE GENOMIC DNA]</scope>
    <source>
        <strain evidence="1 2">K2</strain>
    </source>
</reference>
<dbReference type="Proteomes" id="UP000324209">
    <property type="component" value="Chromosome"/>
</dbReference>
<dbReference type="InterPro" id="IPR023393">
    <property type="entry name" value="START-like_dom_sf"/>
</dbReference>
<evidence type="ECO:0000313" key="2">
    <source>
        <dbReference type="Proteomes" id="UP000324209"/>
    </source>
</evidence>
<dbReference type="EMBL" id="CP036150">
    <property type="protein sequence ID" value="QEN07093.1"/>
    <property type="molecule type" value="Genomic_DNA"/>
</dbReference>
<organism evidence="1 2">
    <name type="scientific">Oceanispirochaeta crateris</name>
    <dbReference type="NCBI Taxonomy" id="2518645"/>
    <lineage>
        <taxon>Bacteria</taxon>
        <taxon>Pseudomonadati</taxon>
        <taxon>Spirochaetota</taxon>
        <taxon>Spirochaetia</taxon>
        <taxon>Spirochaetales</taxon>
        <taxon>Spirochaetaceae</taxon>
        <taxon>Oceanispirochaeta</taxon>
    </lineage>
</organism>
<dbReference type="AlphaFoldDB" id="A0A5C1QFZ8"/>
<dbReference type="CDD" id="cd07812">
    <property type="entry name" value="SRPBCC"/>
    <property type="match status" value="1"/>
</dbReference>
<evidence type="ECO:0000313" key="1">
    <source>
        <dbReference type="EMBL" id="QEN07093.1"/>
    </source>
</evidence>
<proteinExistence type="predicted"/>
<accession>A0A5C1QFZ8</accession>
<dbReference type="KEGG" id="ock:EXM22_03490"/>
<dbReference type="Gene3D" id="3.30.530.20">
    <property type="match status" value="1"/>
</dbReference>